<feature type="chain" id="PRO_5012644690" description="Lipoprotein" evidence="1">
    <location>
        <begin position="21"/>
        <end position="291"/>
    </location>
</feature>
<evidence type="ECO:0008006" key="4">
    <source>
        <dbReference type="Google" id="ProtNLM"/>
    </source>
</evidence>
<dbReference type="RefSeq" id="WP_132317749.1">
    <property type="nucleotide sequence ID" value="NZ_FWZT01000006.1"/>
</dbReference>
<evidence type="ECO:0000313" key="2">
    <source>
        <dbReference type="EMBL" id="SMF18768.1"/>
    </source>
</evidence>
<dbReference type="STRING" id="1513793.SAMN06296036_106203"/>
<organism evidence="2 3">
    <name type="scientific">Pseudobacteriovorax antillogorgiicola</name>
    <dbReference type="NCBI Taxonomy" id="1513793"/>
    <lineage>
        <taxon>Bacteria</taxon>
        <taxon>Pseudomonadati</taxon>
        <taxon>Bdellovibrionota</taxon>
        <taxon>Oligoflexia</taxon>
        <taxon>Oligoflexales</taxon>
        <taxon>Pseudobacteriovoracaceae</taxon>
        <taxon>Pseudobacteriovorax</taxon>
    </lineage>
</organism>
<gene>
    <name evidence="2" type="ORF">SAMN06296036_106203</name>
</gene>
<dbReference type="AlphaFoldDB" id="A0A1Y6BUA4"/>
<dbReference type="Proteomes" id="UP000192907">
    <property type="component" value="Unassembled WGS sequence"/>
</dbReference>
<sequence length="291" mass="32236">MRVSHMSIFLTLLATACNQAATNSEETSRGSTGQPEQQAEVAGVELDEDGNLNYVELYCKHVDKLRLRADVNTELSYMCDNGTPTAMMSEYRQAALDANPGEINLETLVVEHSEADDTSEFLIAWAFYVPIRPFEVKERPIYDFVAQNYEGQSVTLESTASRKADSGLDYGLHLWSTDMNYKVTIQATETNFLSSERNTEYNLYQVQSGNEEMGFGVETLVDTNNPDFLESTMINLSFNDGSGFNNGAGGTVVITMLHFILNNQGFPETATQSINEIAQHTADAMYSGLSK</sequence>
<keyword evidence="1" id="KW-0732">Signal</keyword>
<dbReference type="EMBL" id="FWZT01000006">
    <property type="protein sequence ID" value="SMF18768.1"/>
    <property type="molecule type" value="Genomic_DNA"/>
</dbReference>
<evidence type="ECO:0000313" key="3">
    <source>
        <dbReference type="Proteomes" id="UP000192907"/>
    </source>
</evidence>
<evidence type="ECO:0000256" key="1">
    <source>
        <dbReference type="SAM" id="SignalP"/>
    </source>
</evidence>
<keyword evidence="3" id="KW-1185">Reference proteome</keyword>
<proteinExistence type="predicted"/>
<feature type="signal peptide" evidence="1">
    <location>
        <begin position="1"/>
        <end position="20"/>
    </location>
</feature>
<name>A0A1Y6BUA4_9BACT</name>
<dbReference type="OrthoDB" id="9963306at2"/>
<dbReference type="PROSITE" id="PS51257">
    <property type="entry name" value="PROKAR_LIPOPROTEIN"/>
    <property type="match status" value="1"/>
</dbReference>
<protein>
    <recommendedName>
        <fullName evidence="4">Lipoprotein</fullName>
    </recommendedName>
</protein>
<accession>A0A1Y6BUA4</accession>
<reference evidence="3" key="1">
    <citation type="submission" date="2017-04" db="EMBL/GenBank/DDBJ databases">
        <authorList>
            <person name="Varghese N."/>
            <person name="Submissions S."/>
        </authorList>
    </citation>
    <scope>NUCLEOTIDE SEQUENCE [LARGE SCALE GENOMIC DNA]</scope>
    <source>
        <strain evidence="3">RKEM611</strain>
    </source>
</reference>